<comment type="caution">
    <text evidence="4">The sequence shown here is derived from an EMBL/GenBank/DDBJ whole genome shotgun (WGS) entry which is preliminary data.</text>
</comment>
<dbReference type="InterPro" id="IPR013785">
    <property type="entry name" value="Aldolase_TIM"/>
</dbReference>
<keyword evidence="2" id="KW-0411">Iron-sulfur</keyword>
<dbReference type="Pfam" id="PF19288">
    <property type="entry name" value="CofH_C"/>
    <property type="match status" value="1"/>
</dbReference>
<dbReference type="PANTHER" id="PTHR43076">
    <property type="entry name" value="FO SYNTHASE (COFH)"/>
    <property type="match status" value="1"/>
</dbReference>
<keyword evidence="2" id="KW-0479">Metal-binding</keyword>
<dbReference type="InterPro" id="IPR034405">
    <property type="entry name" value="F420"/>
</dbReference>
<keyword evidence="5" id="KW-1185">Reference proteome</keyword>
<keyword evidence="2" id="KW-0004">4Fe-4S</keyword>
<evidence type="ECO:0000259" key="3">
    <source>
        <dbReference type="Pfam" id="PF19288"/>
    </source>
</evidence>
<protein>
    <submittedName>
        <fullName evidence="4">FO synthase subunit 2</fullName>
        <ecNumber evidence="4">2.5.1.77</ecNumber>
    </submittedName>
</protein>
<name>A0A366MDW0_9EURY</name>
<comment type="cofactor">
    <cofactor evidence="1">
        <name>[4Fe-4S] cluster</name>
        <dbReference type="ChEBI" id="CHEBI:49883"/>
    </cofactor>
</comment>
<keyword evidence="4" id="KW-0808">Transferase</keyword>
<proteinExistence type="predicted"/>
<keyword evidence="2" id="KW-0408">Iron</keyword>
<dbReference type="GO" id="GO:0044689">
    <property type="term" value="F:7,8-didemethyl-8-hydroxy-5-deazariboflavin synthase activity"/>
    <property type="evidence" value="ECO:0007669"/>
    <property type="project" value="TreeGrafter"/>
</dbReference>
<dbReference type="InterPro" id="IPR058240">
    <property type="entry name" value="rSAM_sf"/>
</dbReference>
<feature type="domain" description="CofH/MqnC-like C-terminal" evidence="3">
    <location>
        <begin position="81"/>
        <end position="154"/>
    </location>
</feature>
<reference evidence="4 5" key="1">
    <citation type="submission" date="2018-06" db="EMBL/GenBank/DDBJ databases">
        <title>Genomic insight into two independent archaeal endosymbiosis events.</title>
        <authorList>
            <person name="Lind A.E."/>
            <person name="Lewis W.H."/>
            <person name="Spang A."/>
            <person name="Guy L."/>
            <person name="Embley M.T."/>
            <person name="Ettema T.J.G."/>
        </authorList>
    </citation>
    <scope>NUCLEOTIDE SEQUENCE [LARGE SCALE GENOMIC DNA]</scope>
    <source>
        <strain evidence="4">NOE</strain>
    </source>
</reference>
<evidence type="ECO:0000313" key="4">
    <source>
        <dbReference type="EMBL" id="RBQ24446.1"/>
    </source>
</evidence>
<evidence type="ECO:0000313" key="5">
    <source>
        <dbReference type="Proteomes" id="UP000253099"/>
    </source>
</evidence>
<evidence type="ECO:0000256" key="1">
    <source>
        <dbReference type="ARBA" id="ARBA00001966"/>
    </source>
</evidence>
<accession>A0A366MDW0</accession>
<dbReference type="PANTHER" id="PTHR43076:SF1">
    <property type="entry name" value="LIPOYL SYNTHASE 2"/>
    <property type="match status" value="1"/>
</dbReference>
<dbReference type="AlphaFoldDB" id="A0A366MDW0"/>
<dbReference type="EMBL" id="NIZT01000003">
    <property type="protein sequence ID" value="RBQ24446.1"/>
    <property type="molecule type" value="Genomic_DNA"/>
</dbReference>
<dbReference type="Proteomes" id="UP000253099">
    <property type="component" value="Unassembled WGS sequence"/>
</dbReference>
<evidence type="ECO:0000256" key="2">
    <source>
        <dbReference type="ARBA" id="ARBA00022485"/>
    </source>
</evidence>
<dbReference type="Gene3D" id="3.20.20.70">
    <property type="entry name" value="Aldolase class I"/>
    <property type="match status" value="1"/>
</dbReference>
<organism evidence="4 5">
    <name type="scientific">Candidatus Methanobinarius endosymbioticus</name>
    <dbReference type="NCBI Taxonomy" id="2006182"/>
    <lineage>
        <taxon>Archaea</taxon>
        <taxon>Methanobacteriati</taxon>
        <taxon>Methanobacteriota</taxon>
        <taxon>Methanomada group</taxon>
        <taxon>Methanobacteria</taxon>
        <taxon>Methanobacteriales</taxon>
        <taxon>Methanobacteriaceae</taxon>
        <taxon>Candidatus Methanobinarius</taxon>
    </lineage>
</organism>
<dbReference type="GO" id="GO:0051539">
    <property type="term" value="F:4 iron, 4 sulfur cluster binding"/>
    <property type="evidence" value="ECO:0007669"/>
    <property type="project" value="UniProtKB-KW"/>
</dbReference>
<dbReference type="EC" id="2.5.1.77" evidence="4"/>
<dbReference type="InterPro" id="IPR045567">
    <property type="entry name" value="CofH/MnqC-like_C"/>
</dbReference>
<sequence length="175" mass="19570">MLKNAGLGSMPGTATEILNDNVRKIICKGKLNVTEWKDVITTAHKVGVKTTCTMMYGHMESVKNRVKHLEILKNIPKETGGFTEFVPLNFMHEKASIYKKGKANPGAAGIEDLKVYVISRLMFQDLIPNIQVSWVKLGFKFAQTGLLAGANDMEELSEKKTFQNLQELLMELEPN</sequence>
<dbReference type="SUPFAM" id="SSF102114">
    <property type="entry name" value="Radical SAM enzymes"/>
    <property type="match status" value="1"/>
</dbReference>
<gene>
    <name evidence="4" type="primary">cofH_1</name>
    <name evidence="4" type="ORF">ALNOE001_00880</name>
</gene>
<dbReference type="GO" id="GO:0016740">
    <property type="term" value="F:transferase activity"/>
    <property type="evidence" value="ECO:0007669"/>
    <property type="project" value="UniProtKB-KW"/>
</dbReference>